<sequence length="234" mass="25757">MFLSPNSLVNPNSEGNGATASVDEDEPVGTEESLQTLEHLKARWASRYGGGASGSMLTSVGTLVTASFSGGQSITCGSTSSPRVLHGGDFNLTPPAVLLQPESSRKGVPLSPSVEQDNEWWKSPSMQPPILVVQSPIYVGSIVAQEWRHIVKGVPRYAVCQKLKRLKPVFVALKRRKGDLLLNSSQAAEFLRHAQTLVQDFPAVRPFMTWRLSIELCWIRRRVRNTRCFDSVLN</sequence>
<dbReference type="Proteomes" id="UP001293254">
    <property type="component" value="Unassembled WGS sequence"/>
</dbReference>
<comment type="caution">
    <text evidence="2">The sequence shown here is derived from an EMBL/GenBank/DDBJ whole genome shotgun (WGS) entry which is preliminary data.</text>
</comment>
<feature type="region of interest" description="Disordered" evidence="1">
    <location>
        <begin position="1"/>
        <end position="33"/>
    </location>
</feature>
<organism evidence="2 3">
    <name type="scientific">Sesamum alatum</name>
    <dbReference type="NCBI Taxonomy" id="300844"/>
    <lineage>
        <taxon>Eukaryota</taxon>
        <taxon>Viridiplantae</taxon>
        <taxon>Streptophyta</taxon>
        <taxon>Embryophyta</taxon>
        <taxon>Tracheophyta</taxon>
        <taxon>Spermatophyta</taxon>
        <taxon>Magnoliopsida</taxon>
        <taxon>eudicotyledons</taxon>
        <taxon>Gunneridae</taxon>
        <taxon>Pentapetalae</taxon>
        <taxon>asterids</taxon>
        <taxon>lamiids</taxon>
        <taxon>Lamiales</taxon>
        <taxon>Pedaliaceae</taxon>
        <taxon>Sesamum</taxon>
    </lineage>
</organism>
<accession>A0AAE1YJG1</accession>
<evidence type="ECO:0000313" key="2">
    <source>
        <dbReference type="EMBL" id="KAK4431108.1"/>
    </source>
</evidence>
<protein>
    <submittedName>
        <fullName evidence="2">Uncharacterized protein</fullName>
    </submittedName>
</protein>
<feature type="compositionally biased region" description="Polar residues" evidence="1">
    <location>
        <begin position="1"/>
        <end position="19"/>
    </location>
</feature>
<reference evidence="2" key="1">
    <citation type="submission" date="2020-06" db="EMBL/GenBank/DDBJ databases">
        <authorList>
            <person name="Li T."/>
            <person name="Hu X."/>
            <person name="Zhang T."/>
            <person name="Song X."/>
            <person name="Zhang H."/>
            <person name="Dai N."/>
            <person name="Sheng W."/>
            <person name="Hou X."/>
            <person name="Wei L."/>
        </authorList>
    </citation>
    <scope>NUCLEOTIDE SEQUENCE</scope>
    <source>
        <strain evidence="2">3651</strain>
        <tissue evidence="2">Leaf</tissue>
    </source>
</reference>
<reference evidence="2" key="2">
    <citation type="journal article" date="2024" name="Plant">
        <title>Genomic evolution and insights into agronomic trait innovations of Sesamum species.</title>
        <authorList>
            <person name="Miao H."/>
            <person name="Wang L."/>
            <person name="Qu L."/>
            <person name="Liu H."/>
            <person name="Sun Y."/>
            <person name="Le M."/>
            <person name="Wang Q."/>
            <person name="Wei S."/>
            <person name="Zheng Y."/>
            <person name="Lin W."/>
            <person name="Duan Y."/>
            <person name="Cao H."/>
            <person name="Xiong S."/>
            <person name="Wang X."/>
            <person name="Wei L."/>
            <person name="Li C."/>
            <person name="Ma Q."/>
            <person name="Ju M."/>
            <person name="Zhao R."/>
            <person name="Li G."/>
            <person name="Mu C."/>
            <person name="Tian Q."/>
            <person name="Mei H."/>
            <person name="Zhang T."/>
            <person name="Gao T."/>
            <person name="Zhang H."/>
        </authorList>
    </citation>
    <scope>NUCLEOTIDE SEQUENCE</scope>
    <source>
        <strain evidence="2">3651</strain>
    </source>
</reference>
<proteinExistence type="predicted"/>
<evidence type="ECO:0000256" key="1">
    <source>
        <dbReference type="SAM" id="MobiDB-lite"/>
    </source>
</evidence>
<keyword evidence="3" id="KW-1185">Reference proteome</keyword>
<gene>
    <name evidence="2" type="ORF">Salat_0872800</name>
</gene>
<name>A0AAE1YJG1_9LAMI</name>
<evidence type="ECO:0000313" key="3">
    <source>
        <dbReference type="Proteomes" id="UP001293254"/>
    </source>
</evidence>
<dbReference type="AlphaFoldDB" id="A0AAE1YJG1"/>
<dbReference type="EMBL" id="JACGWO010000003">
    <property type="protein sequence ID" value="KAK4431108.1"/>
    <property type="molecule type" value="Genomic_DNA"/>
</dbReference>